<reference evidence="1" key="1">
    <citation type="submission" date="2019-12" db="EMBL/GenBank/DDBJ databases">
        <title>Genome sequencing and annotation of Brassica cretica.</title>
        <authorList>
            <person name="Studholme D.J."/>
            <person name="Sarris P."/>
        </authorList>
    </citation>
    <scope>NUCLEOTIDE SEQUENCE</scope>
    <source>
        <strain evidence="1">PFS-109/04</strain>
        <tissue evidence="1">Leaf</tissue>
    </source>
</reference>
<proteinExistence type="predicted"/>
<dbReference type="EMBL" id="QGKX02000095">
    <property type="protein sequence ID" value="KAF3573744.1"/>
    <property type="molecule type" value="Genomic_DNA"/>
</dbReference>
<accession>A0A8S9RKK1</accession>
<name>A0A8S9RKK1_BRACR</name>
<dbReference type="Proteomes" id="UP000712600">
    <property type="component" value="Unassembled WGS sequence"/>
</dbReference>
<evidence type="ECO:0000313" key="1">
    <source>
        <dbReference type="EMBL" id="KAF3573744.1"/>
    </source>
</evidence>
<organism evidence="1 2">
    <name type="scientific">Brassica cretica</name>
    <name type="common">Mustard</name>
    <dbReference type="NCBI Taxonomy" id="69181"/>
    <lineage>
        <taxon>Eukaryota</taxon>
        <taxon>Viridiplantae</taxon>
        <taxon>Streptophyta</taxon>
        <taxon>Embryophyta</taxon>
        <taxon>Tracheophyta</taxon>
        <taxon>Spermatophyta</taxon>
        <taxon>Magnoliopsida</taxon>
        <taxon>eudicotyledons</taxon>
        <taxon>Gunneridae</taxon>
        <taxon>Pentapetalae</taxon>
        <taxon>rosids</taxon>
        <taxon>malvids</taxon>
        <taxon>Brassicales</taxon>
        <taxon>Brassicaceae</taxon>
        <taxon>Brassiceae</taxon>
        <taxon>Brassica</taxon>
    </lineage>
</organism>
<sequence>MLPGDLRITWFRVEGENLDGSEDLRLEILVNKFLEDATYGKGLGLPKCFKRWRRYFRALVDVPGEVLSHQLLPADN</sequence>
<dbReference type="AlphaFoldDB" id="A0A8S9RKK1"/>
<evidence type="ECO:0000313" key="2">
    <source>
        <dbReference type="Proteomes" id="UP000712600"/>
    </source>
</evidence>
<protein>
    <submittedName>
        <fullName evidence="1">Uncharacterized protein</fullName>
    </submittedName>
</protein>
<comment type="caution">
    <text evidence="1">The sequence shown here is derived from an EMBL/GenBank/DDBJ whole genome shotgun (WGS) entry which is preliminary data.</text>
</comment>
<gene>
    <name evidence="1" type="ORF">F2Q69_00061690</name>
</gene>